<dbReference type="Proteomes" id="UP001164544">
    <property type="component" value="Chromosome"/>
</dbReference>
<organism evidence="12 13">
    <name type="scientific">Borrelia miyamotoi</name>
    <dbReference type="NCBI Taxonomy" id="47466"/>
    <lineage>
        <taxon>Bacteria</taxon>
        <taxon>Pseudomonadati</taxon>
        <taxon>Spirochaetota</taxon>
        <taxon>Spirochaetia</taxon>
        <taxon>Spirochaetales</taxon>
        <taxon>Borreliaceae</taxon>
        <taxon>Borrelia</taxon>
    </lineage>
</organism>
<evidence type="ECO:0000256" key="8">
    <source>
        <dbReference type="ARBA" id="ARBA00023143"/>
    </source>
</evidence>
<evidence type="ECO:0000256" key="1">
    <source>
        <dbReference type="ARBA" id="ARBA00004117"/>
    </source>
</evidence>
<evidence type="ECO:0000256" key="7">
    <source>
        <dbReference type="ARBA" id="ARBA00023136"/>
    </source>
</evidence>
<gene>
    <name evidence="12" type="primary">fliF</name>
    <name evidence="12" type="ORF">O5398_02845</name>
</gene>
<evidence type="ECO:0000256" key="9">
    <source>
        <dbReference type="SAM" id="Phobius"/>
    </source>
</evidence>
<accession>A0AAQ3AG29</accession>
<feature type="domain" description="Flagellar M-ring C-terminal" evidence="11">
    <location>
        <begin position="260"/>
        <end position="450"/>
    </location>
</feature>
<dbReference type="AlphaFoldDB" id="A0AAQ3AG29"/>
<dbReference type="Pfam" id="PF08345">
    <property type="entry name" value="YscJ_FliF_C"/>
    <property type="match status" value="1"/>
</dbReference>
<dbReference type="InterPro" id="IPR013556">
    <property type="entry name" value="Flag_M-ring_C"/>
</dbReference>
<dbReference type="PRINTS" id="PR01009">
    <property type="entry name" value="FLGMRINGFLIF"/>
</dbReference>
<evidence type="ECO:0000256" key="6">
    <source>
        <dbReference type="ARBA" id="ARBA00022989"/>
    </source>
</evidence>
<dbReference type="KEGG" id="bmiy:RJ61_01425"/>
<dbReference type="InterPro" id="IPR043427">
    <property type="entry name" value="YscJ/FliF"/>
</dbReference>
<comment type="similarity">
    <text evidence="3">Belongs to the FliF family.</text>
</comment>
<evidence type="ECO:0000256" key="5">
    <source>
        <dbReference type="ARBA" id="ARBA00022692"/>
    </source>
</evidence>
<dbReference type="GO" id="GO:0003774">
    <property type="term" value="F:cytoskeletal motor activity"/>
    <property type="evidence" value="ECO:0007669"/>
    <property type="project" value="InterPro"/>
</dbReference>
<keyword evidence="4" id="KW-1003">Cell membrane</keyword>
<dbReference type="RefSeq" id="WP_020954682.1">
    <property type="nucleotide sequence ID" value="NZ_CP010308.1"/>
</dbReference>
<evidence type="ECO:0000256" key="3">
    <source>
        <dbReference type="ARBA" id="ARBA00007971"/>
    </source>
</evidence>
<feature type="transmembrane region" description="Helical" evidence="9">
    <location>
        <begin position="471"/>
        <end position="493"/>
    </location>
</feature>
<reference evidence="12" key="1">
    <citation type="submission" date="2022-12" db="EMBL/GenBank/DDBJ databases">
        <title>B. miyamotoi WGS.</title>
        <authorList>
            <person name="Kuleshov K.V."/>
            <person name="Hoornstra D."/>
            <person name="Hovius J.W."/>
            <person name="Platonov A.E."/>
            <person name="Telford S.R. III."/>
        </authorList>
    </citation>
    <scope>NUCLEOTIDE SEQUENCE</scope>
    <source>
        <strain evidence="12">410</strain>
    </source>
</reference>
<evidence type="ECO:0000256" key="4">
    <source>
        <dbReference type="ARBA" id="ARBA00022475"/>
    </source>
</evidence>
<dbReference type="GO" id="GO:0005886">
    <property type="term" value="C:plasma membrane"/>
    <property type="evidence" value="ECO:0007669"/>
    <property type="project" value="UniProtKB-SubCell"/>
</dbReference>
<name>A0AAQ3AG29_9SPIR</name>
<feature type="domain" description="Flagellar M-ring N-terminal" evidence="10">
    <location>
        <begin position="65"/>
        <end position="224"/>
    </location>
</feature>
<dbReference type="Pfam" id="PF01514">
    <property type="entry name" value="YscJ_FliF"/>
    <property type="match status" value="1"/>
</dbReference>
<dbReference type="EMBL" id="CP114637">
    <property type="protein sequence ID" value="WAZ91056.1"/>
    <property type="molecule type" value="Genomic_DNA"/>
</dbReference>
<dbReference type="GO" id="GO:0071973">
    <property type="term" value="P:bacterial-type flagellum-dependent cell motility"/>
    <property type="evidence" value="ECO:0007669"/>
    <property type="project" value="InterPro"/>
</dbReference>
<protein>
    <submittedName>
        <fullName evidence="12">Flagellar basal-body MS-ring/collar protein FliF</fullName>
    </submittedName>
</protein>
<dbReference type="GO" id="GO:0009431">
    <property type="term" value="C:bacterial-type flagellum basal body, MS ring"/>
    <property type="evidence" value="ECO:0007669"/>
    <property type="project" value="InterPro"/>
</dbReference>
<dbReference type="InterPro" id="IPR000067">
    <property type="entry name" value="FlgMring_FliF"/>
</dbReference>
<dbReference type="NCBIfam" id="TIGR00206">
    <property type="entry name" value="fliF"/>
    <property type="match status" value="1"/>
</dbReference>
<evidence type="ECO:0000259" key="11">
    <source>
        <dbReference type="Pfam" id="PF08345"/>
    </source>
</evidence>
<keyword evidence="12" id="KW-0966">Cell projection</keyword>
<keyword evidence="5 9" id="KW-0812">Transmembrane</keyword>
<dbReference type="InterPro" id="IPR006182">
    <property type="entry name" value="FliF_N_dom"/>
</dbReference>
<dbReference type="PANTHER" id="PTHR30046:SF0">
    <property type="entry name" value="FLAGELLAR M-RING PROTEIN"/>
    <property type="match status" value="1"/>
</dbReference>
<dbReference type="Gene3D" id="3.30.300.30">
    <property type="match status" value="1"/>
</dbReference>
<keyword evidence="6 9" id="KW-1133">Transmembrane helix</keyword>
<keyword evidence="12" id="KW-0969">Cilium</keyword>
<proteinExistence type="inferred from homology"/>
<keyword evidence="8" id="KW-0975">Bacterial flagellum</keyword>
<evidence type="ECO:0000313" key="12">
    <source>
        <dbReference type="EMBL" id="WAZ91056.1"/>
    </source>
</evidence>
<sequence length="570" mass="65151">MNNFITKFFASVGKGFKKASMVQKMAFGLIVLFVILALIFLVGFSTKKQGIALFGVGIKEQYLLDKIVQRLDKENVEYTVTADGKIYLSNGNMSKRMRAILVREELVPVHMDPWYLFDIDRWTITDFERNINLRRSITRALEQHIVALDDVDAVSINLVMPEKTLFKESQEAVKASVRITPKPGSDIVTNRKKVEGLVKLIQYAIEGLESDNIAIVDNKGTILNDFSNLGGIDRIDLAEKERKLKLKYESMLRDEIDSALSKVLSGDRFMIARVNVTLDTSRQTTESKEYAPIEIEPQDPKVSYNTRKVSDSTLISSQVHKREYEGQGFSPWGPPGQEGNTPPEYRDLSDIIGKSNELQETKNVALNEKKSLNEKEPAKIAGISLGIFIDGVWSFVYDESGNFVIENGMRKREYKPISDEALKNITDVLQSSFEYKPERGDAITVRNVAFDRANEFRKIDEDYFASEKFKFLIFIVSIIFALLILIFTVFFIVSRELERRRRLREEDFARQAHLRRQQSLMDDSDDLGVDDVVSGLKEEDELQSNVEILAREKPEDVAKLIRTWIVMYKG</sequence>
<dbReference type="InterPro" id="IPR045851">
    <property type="entry name" value="AMP-bd_C_sf"/>
</dbReference>
<keyword evidence="7 9" id="KW-0472">Membrane</keyword>
<evidence type="ECO:0000313" key="13">
    <source>
        <dbReference type="Proteomes" id="UP001164544"/>
    </source>
</evidence>
<comment type="subcellular location">
    <subcellularLocation>
        <location evidence="1">Bacterial flagellum basal body</location>
    </subcellularLocation>
    <subcellularLocation>
        <location evidence="2">Cell membrane</location>
        <topology evidence="2">Multi-pass membrane protein</topology>
    </subcellularLocation>
</comment>
<dbReference type="PANTHER" id="PTHR30046">
    <property type="entry name" value="FLAGELLAR M-RING PROTEIN"/>
    <property type="match status" value="1"/>
</dbReference>
<keyword evidence="12" id="KW-0282">Flagellum</keyword>
<feature type="transmembrane region" description="Helical" evidence="9">
    <location>
        <begin position="26"/>
        <end position="44"/>
    </location>
</feature>
<evidence type="ECO:0000259" key="10">
    <source>
        <dbReference type="Pfam" id="PF01514"/>
    </source>
</evidence>
<evidence type="ECO:0000256" key="2">
    <source>
        <dbReference type="ARBA" id="ARBA00004651"/>
    </source>
</evidence>